<comment type="catalytic activity">
    <reaction evidence="12">
        <text>tRNA(Cys) + L-cysteine + ATP = L-cysteinyl-tRNA(Cys) + AMP + diphosphate</text>
        <dbReference type="Rhea" id="RHEA:17773"/>
        <dbReference type="Rhea" id="RHEA-COMP:9661"/>
        <dbReference type="Rhea" id="RHEA-COMP:9679"/>
        <dbReference type="ChEBI" id="CHEBI:30616"/>
        <dbReference type="ChEBI" id="CHEBI:33019"/>
        <dbReference type="ChEBI" id="CHEBI:35235"/>
        <dbReference type="ChEBI" id="CHEBI:78442"/>
        <dbReference type="ChEBI" id="CHEBI:78517"/>
        <dbReference type="ChEBI" id="CHEBI:456215"/>
        <dbReference type="EC" id="6.1.1.16"/>
    </reaction>
</comment>
<dbReference type="InterPro" id="IPR056411">
    <property type="entry name" value="CysS_C"/>
</dbReference>
<keyword evidence="8 12" id="KW-0862">Zinc</keyword>
<dbReference type="NCBIfam" id="TIGR00435">
    <property type="entry name" value="cysS"/>
    <property type="match status" value="1"/>
</dbReference>
<keyword evidence="6 12" id="KW-0479">Metal-binding</keyword>
<dbReference type="Pfam" id="PF23493">
    <property type="entry name" value="CysS_C"/>
    <property type="match status" value="1"/>
</dbReference>
<dbReference type="PANTHER" id="PTHR10890">
    <property type="entry name" value="CYSTEINYL-TRNA SYNTHETASE"/>
    <property type="match status" value="1"/>
</dbReference>
<dbReference type="AlphaFoldDB" id="A0A1G2MRZ2"/>
<dbReference type="InterPro" id="IPR032678">
    <property type="entry name" value="tRNA-synt_1_cat_dom"/>
</dbReference>
<dbReference type="Gene3D" id="1.20.120.640">
    <property type="entry name" value="Anticodon-binding domain of a subclass of class I aminoacyl-tRNA synthetases"/>
    <property type="match status" value="1"/>
</dbReference>
<evidence type="ECO:0000256" key="1">
    <source>
        <dbReference type="ARBA" id="ARBA00004496"/>
    </source>
</evidence>
<feature type="binding site" evidence="12">
    <location>
        <position position="250"/>
    </location>
    <ligand>
        <name>Zn(2+)</name>
        <dbReference type="ChEBI" id="CHEBI:29105"/>
    </ligand>
</feature>
<comment type="subcellular location">
    <subcellularLocation>
        <location evidence="1 12">Cytoplasm</location>
    </subcellularLocation>
</comment>
<evidence type="ECO:0000313" key="14">
    <source>
        <dbReference type="EMBL" id="OHA26628.1"/>
    </source>
</evidence>
<keyword evidence="11 12" id="KW-0030">Aminoacyl-tRNA synthetase</keyword>
<accession>A0A1G2MRZ2</accession>
<dbReference type="EMBL" id="MHRQ01000019">
    <property type="protein sequence ID" value="OHA26628.1"/>
    <property type="molecule type" value="Genomic_DNA"/>
</dbReference>
<evidence type="ECO:0000256" key="11">
    <source>
        <dbReference type="ARBA" id="ARBA00023146"/>
    </source>
</evidence>
<dbReference type="STRING" id="1802312.A3C06_01815"/>
<evidence type="ECO:0000256" key="4">
    <source>
        <dbReference type="ARBA" id="ARBA00022490"/>
    </source>
</evidence>
<dbReference type="PRINTS" id="PR00983">
    <property type="entry name" value="TRNASYNTHCYS"/>
</dbReference>
<feature type="binding site" evidence="12">
    <location>
        <position position="246"/>
    </location>
    <ligand>
        <name>Zn(2+)</name>
        <dbReference type="ChEBI" id="CHEBI:29105"/>
    </ligand>
</feature>
<evidence type="ECO:0000256" key="5">
    <source>
        <dbReference type="ARBA" id="ARBA00022598"/>
    </source>
</evidence>
<dbReference type="GO" id="GO:0006423">
    <property type="term" value="P:cysteinyl-tRNA aminoacylation"/>
    <property type="evidence" value="ECO:0007669"/>
    <property type="project" value="UniProtKB-UniRule"/>
</dbReference>
<feature type="domain" description="Cysteinyl-tRNA synthetase class Ia DALR" evidence="13">
    <location>
        <begin position="354"/>
        <end position="408"/>
    </location>
</feature>
<dbReference type="SMART" id="SM00840">
    <property type="entry name" value="DALR_2"/>
    <property type="match status" value="1"/>
</dbReference>
<comment type="cofactor">
    <cofactor evidence="12">
        <name>Zn(2+)</name>
        <dbReference type="ChEBI" id="CHEBI:29105"/>
    </cofactor>
    <text evidence="12">Binds 1 zinc ion per subunit.</text>
</comment>
<dbReference type="InterPro" id="IPR014729">
    <property type="entry name" value="Rossmann-like_a/b/a_fold"/>
</dbReference>
<reference evidence="14 15" key="1">
    <citation type="journal article" date="2016" name="Nat. Commun.">
        <title>Thousands of microbial genomes shed light on interconnected biogeochemical processes in an aquifer system.</title>
        <authorList>
            <person name="Anantharaman K."/>
            <person name="Brown C.T."/>
            <person name="Hug L.A."/>
            <person name="Sharon I."/>
            <person name="Castelle C.J."/>
            <person name="Probst A.J."/>
            <person name="Thomas B.C."/>
            <person name="Singh A."/>
            <person name="Wilkins M.J."/>
            <person name="Karaoz U."/>
            <person name="Brodie E.L."/>
            <person name="Williams K.H."/>
            <person name="Hubbard S.S."/>
            <person name="Banfield J.F."/>
        </authorList>
    </citation>
    <scope>NUCLEOTIDE SEQUENCE [LARGE SCALE GENOMIC DNA]</scope>
</reference>
<sequence>MFFYNTLTGRKEPFRPLKAGRVGMYHCGPTVYGYTHIGHARPYVFADLLKRMFRYHGFTLTQVINITDVGHLTGDEDQGEDKIEEGAKREGKTAAEVITFYTDDFLENLRKLNIDTEGTIFPRATEHILEQVALIRTLEEKGYTYLTADGIYFDTVLFKSYGALGNINLVGLEEGKRVPINPEKKHPTDFALWKFSKPEDKRQQEWESPWGKGFPGWHIECSAMSSKYLGHHFDIHTGGVDHIPVHHNNEIAQSEAAFGPVFAKYWLHVAHLMIDGKKISKSLGNTILLKHIEERNIPPLAYRYWLLTSHYKTQVNFTWQALEAAHRAFFKLQRVFVEELGVKKGAVSPRYQKSFITAINDDINTSQAVALLWDLLKDDSVSKADKKATLLDFDRILGLDLAESQNFMEESRKQTVSIEQAPQEIRTLVEEREKARASKDFAKADTLRDKINSAGFTLEDSPAGARLTKI</sequence>
<evidence type="ECO:0000256" key="6">
    <source>
        <dbReference type="ARBA" id="ARBA00022723"/>
    </source>
</evidence>
<dbReference type="SUPFAM" id="SSF52374">
    <property type="entry name" value="Nucleotidylyl transferase"/>
    <property type="match status" value="1"/>
</dbReference>
<evidence type="ECO:0000256" key="3">
    <source>
        <dbReference type="ARBA" id="ARBA00011245"/>
    </source>
</evidence>
<keyword evidence="9 12" id="KW-0067">ATP-binding</keyword>
<dbReference type="GO" id="GO:0008270">
    <property type="term" value="F:zinc ion binding"/>
    <property type="evidence" value="ECO:0007669"/>
    <property type="project" value="UniProtKB-UniRule"/>
</dbReference>
<keyword evidence="4 12" id="KW-0963">Cytoplasm</keyword>
<evidence type="ECO:0000259" key="13">
    <source>
        <dbReference type="SMART" id="SM00840"/>
    </source>
</evidence>
<dbReference type="GO" id="GO:0005829">
    <property type="term" value="C:cytosol"/>
    <property type="evidence" value="ECO:0007669"/>
    <property type="project" value="TreeGrafter"/>
</dbReference>
<evidence type="ECO:0000256" key="2">
    <source>
        <dbReference type="ARBA" id="ARBA00005594"/>
    </source>
</evidence>
<comment type="caution">
    <text evidence="12">Lacks conserved residue(s) required for the propagation of feature annotation.</text>
</comment>
<evidence type="ECO:0000313" key="15">
    <source>
        <dbReference type="Proteomes" id="UP000177565"/>
    </source>
</evidence>
<keyword evidence="7 12" id="KW-0547">Nucleotide-binding</keyword>
<evidence type="ECO:0000256" key="7">
    <source>
        <dbReference type="ARBA" id="ARBA00022741"/>
    </source>
</evidence>
<name>A0A1G2MRZ2_9BACT</name>
<dbReference type="CDD" id="cd00672">
    <property type="entry name" value="CysRS_core"/>
    <property type="match status" value="1"/>
</dbReference>
<evidence type="ECO:0000256" key="9">
    <source>
        <dbReference type="ARBA" id="ARBA00022840"/>
    </source>
</evidence>
<dbReference type="GO" id="GO:0005524">
    <property type="term" value="F:ATP binding"/>
    <property type="evidence" value="ECO:0007669"/>
    <property type="project" value="UniProtKB-UniRule"/>
</dbReference>
<dbReference type="InterPro" id="IPR024909">
    <property type="entry name" value="Cys-tRNA/MSH_ligase"/>
</dbReference>
<keyword evidence="5 12" id="KW-0436">Ligase</keyword>
<dbReference type="EC" id="6.1.1.16" evidence="12"/>
<dbReference type="HAMAP" id="MF_00041">
    <property type="entry name" value="Cys_tRNA_synth"/>
    <property type="match status" value="1"/>
</dbReference>
<feature type="binding site" evidence="12">
    <location>
        <position position="281"/>
    </location>
    <ligand>
        <name>ATP</name>
        <dbReference type="ChEBI" id="CHEBI:30616"/>
    </ligand>
</feature>
<dbReference type="InterPro" id="IPR015803">
    <property type="entry name" value="Cys-tRNA-ligase"/>
</dbReference>
<dbReference type="InterPro" id="IPR009080">
    <property type="entry name" value="tRNAsynth_Ia_anticodon-bd"/>
</dbReference>
<feature type="binding site" evidence="12">
    <location>
        <position position="221"/>
    </location>
    <ligand>
        <name>Zn(2+)</name>
        <dbReference type="ChEBI" id="CHEBI:29105"/>
    </ligand>
</feature>
<feature type="short sequence motif" description="'HIGH' region" evidence="12">
    <location>
        <begin position="29"/>
        <end position="39"/>
    </location>
</feature>
<dbReference type="SUPFAM" id="SSF47323">
    <property type="entry name" value="Anticodon-binding domain of a subclass of class I aminoacyl-tRNA synthetases"/>
    <property type="match status" value="1"/>
</dbReference>
<dbReference type="PANTHER" id="PTHR10890:SF3">
    <property type="entry name" value="CYSTEINE--TRNA LIGASE, CYTOPLASMIC"/>
    <property type="match status" value="1"/>
</dbReference>
<protein>
    <recommendedName>
        <fullName evidence="12">Cysteine--tRNA ligase</fullName>
        <ecNumber evidence="12">6.1.1.16</ecNumber>
    </recommendedName>
    <alternativeName>
        <fullName evidence="12">Cysteinyl-tRNA synthetase</fullName>
        <shortName evidence="12">CysRS</shortName>
    </alternativeName>
</protein>
<comment type="caution">
    <text evidence="14">The sequence shown here is derived from an EMBL/GenBank/DDBJ whole genome shotgun (WGS) entry which is preliminary data.</text>
</comment>
<proteinExistence type="inferred from homology"/>
<comment type="subunit">
    <text evidence="3 12">Monomer.</text>
</comment>
<evidence type="ECO:0000256" key="8">
    <source>
        <dbReference type="ARBA" id="ARBA00022833"/>
    </source>
</evidence>
<organism evidence="14 15">
    <name type="scientific">Candidatus Taylorbacteria bacterium RIFCSPHIGHO2_02_FULL_46_13</name>
    <dbReference type="NCBI Taxonomy" id="1802312"/>
    <lineage>
        <taxon>Bacteria</taxon>
        <taxon>Candidatus Tayloriibacteriota</taxon>
    </lineage>
</organism>
<dbReference type="InterPro" id="IPR015273">
    <property type="entry name" value="Cys-tRNA-synt_Ia_DALR"/>
</dbReference>
<keyword evidence="10 12" id="KW-0648">Protein biosynthesis</keyword>
<evidence type="ECO:0000256" key="12">
    <source>
        <dbReference type="HAMAP-Rule" id="MF_00041"/>
    </source>
</evidence>
<dbReference type="Proteomes" id="UP000177565">
    <property type="component" value="Unassembled WGS sequence"/>
</dbReference>
<evidence type="ECO:0000256" key="10">
    <source>
        <dbReference type="ARBA" id="ARBA00022917"/>
    </source>
</evidence>
<dbReference type="Pfam" id="PF01406">
    <property type="entry name" value="tRNA-synt_1e"/>
    <property type="match status" value="1"/>
</dbReference>
<comment type="similarity">
    <text evidence="2 12">Belongs to the class-I aminoacyl-tRNA synthetase family.</text>
</comment>
<dbReference type="GO" id="GO:0004817">
    <property type="term" value="F:cysteine-tRNA ligase activity"/>
    <property type="evidence" value="ECO:0007669"/>
    <property type="project" value="UniProtKB-UniRule"/>
</dbReference>
<gene>
    <name evidence="12" type="primary">cysS</name>
    <name evidence="14" type="ORF">A3C06_01815</name>
</gene>
<dbReference type="Gene3D" id="3.40.50.620">
    <property type="entry name" value="HUPs"/>
    <property type="match status" value="1"/>
</dbReference>
<feature type="binding site" evidence="12">
    <location>
        <position position="27"/>
    </location>
    <ligand>
        <name>Zn(2+)</name>
        <dbReference type="ChEBI" id="CHEBI:29105"/>
    </ligand>
</feature>